<dbReference type="AlphaFoldDB" id="A0A1W0WJ19"/>
<dbReference type="EMBL" id="MTYJ01000093">
    <property type="protein sequence ID" value="OQV15169.1"/>
    <property type="molecule type" value="Genomic_DNA"/>
</dbReference>
<feature type="transmembrane region" description="Helical" evidence="2">
    <location>
        <begin position="43"/>
        <end position="63"/>
    </location>
</feature>
<sequence>MESCAIKGIALWNVIIGSGSVVWAVVCYNVYGWNAVIPHSTVGFFNVFCFGQLTIAVGLMLFVGVASWKNVTDKWLTGWLCLATVKFILEVAFVMFVINDYDYAQRSRRLEVSGRHLMAYLSVGSLDALLSVMSMIAVAVYQDKVRTSGPAGNEREDLLEPPSFLDGGI</sequence>
<feature type="transmembrane region" description="Helical" evidence="2">
    <location>
        <begin position="75"/>
        <end position="98"/>
    </location>
</feature>
<proteinExistence type="predicted"/>
<organism evidence="3 4">
    <name type="scientific">Hypsibius exemplaris</name>
    <name type="common">Freshwater tardigrade</name>
    <dbReference type="NCBI Taxonomy" id="2072580"/>
    <lineage>
        <taxon>Eukaryota</taxon>
        <taxon>Metazoa</taxon>
        <taxon>Ecdysozoa</taxon>
        <taxon>Tardigrada</taxon>
        <taxon>Eutardigrada</taxon>
        <taxon>Parachela</taxon>
        <taxon>Hypsibioidea</taxon>
        <taxon>Hypsibiidae</taxon>
        <taxon>Hypsibius</taxon>
    </lineage>
</organism>
<evidence type="ECO:0000313" key="4">
    <source>
        <dbReference type="Proteomes" id="UP000192578"/>
    </source>
</evidence>
<accession>A0A1W0WJ19</accession>
<evidence type="ECO:0000256" key="2">
    <source>
        <dbReference type="SAM" id="Phobius"/>
    </source>
</evidence>
<evidence type="ECO:0000313" key="3">
    <source>
        <dbReference type="EMBL" id="OQV15169.1"/>
    </source>
</evidence>
<reference evidence="4" key="1">
    <citation type="submission" date="2017-01" db="EMBL/GenBank/DDBJ databases">
        <title>Comparative genomics of anhydrobiosis in the tardigrade Hypsibius dujardini.</title>
        <authorList>
            <person name="Yoshida Y."/>
            <person name="Koutsovoulos G."/>
            <person name="Laetsch D."/>
            <person name="Stevens L."/>
            <person name="Kumar S."/>
            <person name="Horikawa D."/>
            <person name="Ishino K."/>
            <person name="Komine S."/>
            <person name="Tomita M."/>
            <person name="Blaxter M."/>
            <person name="Arakawa K."/>
        </authorList>
    </citation>
    <scope>NUCLEOTIDE SEQUENCE [LARGE SCALE GENOMIC DNA]</scope>
    <source>
        <strain evidence="4">Z151</strain>
    </source>
</reference>
<protein>
    <recommendedName>
        <fullName evidence="5">MARVEL domain-containing protein</fullName>
    </recommendedName>
</protein>
<evidence type="ECO:0000256" key="1">
    <source>
        <dbReference type="SAM" id="MobiDB-lite"/>
    </source>
</evidence>
<keyword evidence="2" id="KW-0472">Membrane</keyword>
<gene>
    <name evidence="3" type="ORF">BV898_10684</name>
</gene>
<feature type="transmembrane region" description="Helical" evidence="2">
    <location>
        <begin position="118"/>
        <end position="141"/>
    </location>
</feature>
<evidence type="ECO:0008006" key="5">
    <source>
        <dbReference type="Google" id="ProtNLM"/>
    </source>
</evidence>
<dbReference type="Proteomes" id="UP000192578">
    <property type="component" value="Unassembled WGS sequence"/>
</dbReference>
<keyword evidence="2" id="KW-1133">Transmembrane helix</keyword>
<feature type="transmembrane region" description="Helical" evidence="2">
    <location>
        <begin position="9"/>
        <end position="31"/>
    </location>
</feature>
<feature type="region of interest" description="Disordered" evidence="1">
    <location>
        <begin position="147"/>
        <end position="169"/>
    </location>
</feature>
<keyword evidence="2" id="KW-0812">Transmembrane</keyword>
<comment type="caution">
    <text evidence="3">The sequence shown here is derived from an EMBL/GenBank/DDBJ whole genome shotgun (WGS) entry which is preliminary data.</text>
</comment>
<name>A0A1W0WJ19_HYPEX</name>
<keyword evidence="4" id="KW-1185">Reference proteome</keyword>